<dbReference type="InterPro" id="IPR014026">
    <property type="entry name" value="UDP-Glc/GDP-Man_DH_dimer"/>
</dbReference>
<keyword evidence="14" id="KW-1185">Reference proteome</keyword>
<feature type="binding site" evidence="10">
    <location>
        <begin position="159"/>
        <end position="162"/>
    </location>
    <ligand>
        <name>substrate</name>
    </ligand>
</feature>
<keyword evidence="5 8" id="KW-0560">Oxidoreductase</keyword>
<evidence type="ECO:0000256" key="9">
    <source>
        <dbReference type="PIRSR" id="PIRSR500134-1"/>
    </source>
</evidence>
<dbReference type="InterPro" id="IPR036220">
    <property type="entry name" value="UDP-Glc/GDP-Man_DH_C_sf"/>
</dbReference>
<evidence type="ECO:0000313" key="13">
    <source>
        <dbReference type="EMBL" id="KFI47928.1"/>
    </source>
</evidence>
<evidence type="ECO:0000256" key="2">
    <source>
        <dbReference type="ARBA" id="ARBA00006601"/>
    </source>
</evidence>
<feature type="binding site" evidence="11">
    <location>
        <position position="162"/>
    </location>
    <ligand>
        <name>NAD(+)</name>
        <dbReference type="ChEBI" id="CHEBI:57540"/>
    </ligand>
</feature>
<feature type="binding site" evidence="11">
    <location>
        <position position="46"/>
    </location>
    <ligand>
        <name>NAD(+)</name>
        <dbReference type="ChEBI" id="CHEBI:57540"/>
    </ligand>
</feature>
<dbReference type="SUPFAM" id="SSF48179">
    <property type="entry name" value="6-phosphogluconate dehydrogenase C-terminal domain-like"/>
    <property type="match status" value="1"/>
</dbReference>
<comment type="caution">
    <text evidence="13">The sequence shown here is derived from an EMBL/GenBank/DDBJ whole genome shotgun (WGS) entry which is preliminary data.</text>
</comment>
<dbReference type="GO" id="GO:0003979">
    <property type="term" value="F:UDP-glucose 6-dehydrogenase activity"/>
    <property type="evidence" value="ECO:0007669"/>
    <property type="project" value="UniProtKB-EC"/>
</dbReference>
<dbReference type="NCBIfam" id="TIGR03026">
    <property type="entry name" value="NDP-sugDHase"/>
    <property type="match status" value="1"/>
</dbReference>
<evidence type="ECO:0000256" key="5">
    <source>
        <dbReference type="ARBA" id="ARBA00023002"/>
    </source>
</evidence>
<dbReference type="SUPFAM" id="SSF52413">
    <property type="entry name" value="UDP-glucose/GDP-mannose dehydrogenase C-terminal domain"/>
    <property type="match status" value="1"/>
</dbReference>
<dbReference type="Gene3D" id="1.10.1040.10">
    <property type="entry name" value="N-(1-d-carboxylethyl)-l-norvaline Dehydrogenase, domain 2"/>
    <property type="match status" value="1"/>
</dbReference>
<feature type="binding site" evidence="10">
    <location>
        <position position="284"/>
    </location>
    <ligand>
        <name>substrate</name>
    </ligand>
</feature>
<evidence type="ECO:0000256" key="6">
    <source>
        <dbReference type="ARBA" id="ARBA00023027"/>
    </source>
</evidence>
<feature type="binding site" evidence="11">
    <location>
        <position position="352"/>
    </location>
    <ligand>
        <name>NAD(+)</name>
        <dbReference type="ChEBI" id="CHEBI:57540"/>
    </ligand>
</feature>
<dbReference type="EMBL" id="JGYN01000030">
    <property type="protein sequence ID" value="KFI47928.1"/>
    <property type="molecule type" value="Genomic_DNA"/>
</dbReference>
<dbReference type="SUPFAM" id="SSF51735">
    <property type="entry name" value="NAD(P)-binding Rossmann-fold domains"/>
    <property type="match status" value="1"/>
</dbReference>
<dbReference type="Pfam" id="PF03720">
    <property type="entry name" value="UDPG_MGDP_dh_C"/>
    <property type="match status" value="1"/>
</dbReference>
<name>A0A086ZN28_9BIFI</name>
<dbReference type="SMART" id="SM00984">
    <property type="entry name" value="UDPG_MGDP_dh_C"/>
    <property type="match status" value="1"/>
</dbReference>
<feature type="binding site" evidence="11">
    <location>
        <position position="135"/>
    </location>
    <ligand>
        <name>NAD(+)</name>
        <dbReference type="ChEBI" id="CHEBI:57540"/>
    </ligand>
</feature>
<accession>A0A086ZN28</accession>
<dbReference type="Proteomes" id="UP000029108">
    <property type="component" value="Unassembled WGS sequence"/>
</dbReference>
<dbReference type="PIRSF" id="PIRSF500134">
    <property type="entry name" value="UDPglc_DH_bac"/>
    <property type="match status" value="1"/>
</dbReference>
<dbReference type="PANTHER" id="PTHR43750">
    <property type="entry name" value="UDP-GLUCOSE 6-DEHYDROGENASE TUAD"/>
    <property type="match status" value="1"/>
</dbReference>
<gene>
    <name evidence="13" type="ORF">BBIA_0060</name>
</gene>
<evidence type="ECO:0000313" key="14">
    <source>
        <dbReference type="Proteomes" id="UP000029108"/>
    </source>
</evidence>
<dbReference type="AlphaFoldDB" id="A0A086ZN28"/>
<dbReference type="GO" id="GO:0051287">
    <property type="term" value="F:NAD binding"/>
    <property type="evidence" value="ECO:0007669"/>
    <property type="project" value="InterPro"/>
</dbReference>
<feature type="binding site" evidence="10">
    <location>
        <position position="344"/>
    </location>
    <ligand>
        <name>substrate</name>
    </ligand>
</feature>
<dbReference type="InterPro" id="IPR017476">
    <property type="entry name" value="UDP-Glc/GDP-Man"/>
</dbReference>
<proteinExistence type="inferred from homology"/>
<protein>
    <recommendedName>
        <fullName evidence="4 8">UDP-glucose 6-dehydrogenase</fullName>
        <ecNumber evidence="3 8">1.1.1.22</ecNumber>
    </recommendedName>
</protein>
<evidence type="ECO:0000256" key="10">
    <source>
        <dbReference type="PIRSR" id="PIRSR500134-2"/>
    </source>
</evidence>
<evidence type="ECO:0000256" key="7">
    <source>
        <dbReference type="ARBA" id="ARBA00047473"/>
    </source>
</evidence>
<comment type="pathway">
    <text evidence="1">Nucleotide-sugar biosynthesis; UDP-alpha-D-glucuronate biosynthesis; UDP-alpha-D-glucuronate from UDP-alpha-D-glucose: step 1/1.</text>
</comment>
<dbReference type="Gene3D" id="3.40.50.720">
    <property type="entry name" value="NAD(P)-binding Rossmann-like Domain"/>
    <property type="match status" value="2"/>
</dbReference>
<evidence type="ECO:0000256" key="4">
    <source>
        <dbReference type="ARBA" id="ARBA00015132"/>
    </source>
</evidence>
<dbReference type="Pfam" id="PF03721">
    <property type="entry name" value="UDPG_MGDP_dh_N"/>
    <property type="match status" value="1"/>
</dbReference>
<dbReference type="PANTHER" id="PTHR43750:SF2">
    <property type="entry name" value="UDP-GLUCOSE 6-DEHYDROGENASE"/>
    <property type="match status" value="1"/>
</dbReference>
<feature type="binding site" evidence="10">
    <location>
        <position position="345"/>
    </location>
    <ligand>
        <name>substrate</name>
    </ligand>
</feature>
<dbReference type="InterPro" id="IPR008927">
    <property type="entry name" value="6-PGluconate_DH-like_C_sf"/>
</dbReference>
<dbReference type="PIRSF" id="PIRSF000124">
    <property type="entry name" value="UDPglc_GDPman_dh"/>
    <property type="match status" value="1"/>
</dbReference>
<dbReference type="UniPathway" id="UPA00038">
    <property type="reaction ID" value="UER00491"/>
</dbReference>
<dbReference type="eggNOG" id="COG1004">
    <property type="taxonomic scope" value="Bacteria"/>
</dbReference>
<feature type="binding site" evidence="10">
    <location>
        <begin position="276"/>
        <end position="280"/>
    </location>
    <ligand>
        <name>substrate</name>
    </ligand>
</feature>
<comment type="similarity">
    <text evidence="2 8">Belongs to the UDP-glucose/GDP-mannose dehydrogenase family.</text>
</comment>
<comment type="catalytic activity">
    <reaction evidence="7 8">
        <text>UDP-alpha-D-glucose + 2 NAD(+) + H2O = UDP-alpha-D-glucuronate + 2 NADH + 3 H(+)</text>
        <dbReference type="Rhea" id="RHEA:23596"/>
        <dbReference type="ChEBI" id="CHEBI:15377"/>
        <dbReference type="ChEBI" id="CHEBI:15378"/>
        <dbReference type="ChEBI" id="CHEBI:57540"/>
        <dbReference type="ChEBI" id="CHEBI:57945"/>
        <dbReference type="ChEBI" id="CHEBI:58052"/>
        <dbReference type="ChEBI" id="CHEBI:58885"/>
        <dbReference type="EC" id="1.1.1.22"/>
    </reaction>
</comment>
<evidence type="ECO:0000256" key="8">
    <source>
        <dbReference type="PIRNR" id="PIRNR000124"/>
    </source>
</evidence>
<feature type="active site" description="Nucleophile" evidence="9">
    <location>
        <position position="287"/>
    </location>
</feature>
<dbReference type="InterPro" id="IPR036291">
    <property type="entry name" value="NAD(P)-bd_dom_sf"/>
</dbReference>
<organism evidence="13 14">
    <name type="scientific">Bifidobacterium biavatii DSM 23969</name>
    <dbReference type="NCBI Taxonomy" id="1437608"/>
    <lineage>
        <taxon>Bacteria</taxon>
        <taxon>Bacillati</taxon>
        <taxon>Actinomycetota</taxon>
        <taxon>Actinomycetes</taxon>
        <taxon>Bifidobacteriales</taxon>
        <taxon>Bifidobacteriaceae</taxon>
        <taxon>Bifidobacterium</taxon>
    </lineage>
</organism>
<evidence type="ECO:0000256" key="3">
    <source>
        <dbReference type="ARBA" id="ARBA00012954"/>
    </source>
</evidence>
<dbReference type="InterPro" id="IPR028357">
    <property type="entry name" value="UDPglc_DH_bac"/>
</dbReference>
<feature type="binding site" evidence="11">
    <location>
        <position position="41"/>
    </location>
    <ligand>
        <name>NAD(+)</name>
        <dbReference type="ChEBI" id="CHEBI:57540"/>
    </ligand>
</feature>
<evidence type="ECO:0000256" key="11">
    <source>
        <dbReference type="PIRSR" id="PIRSR500134-3"/>
    </source>
</evidence>
<feature type="binding site" evidence="10">
    <location>
        <position position="231"/>
    </location>
    <ligand>
        <name>substrate</name>
    </ligand>
</feature>
<sequence length="426" mass="47283">MIIHGNAESRMNMKIAVAGTGYVGLSVALLLSQHNEVHALDIVPEKVELLNHAKSPIVDREITDFLDENADGRRPLNFQATLDAAQAYTDADYAVVATPTNYDPKKNYFDTSSVEAAIEAVREHAPHAWIVIKSTIPVGYTAQIRERFHDDRILFSPEFLREGHALYDNLHPSRIVVGAPQDDPAAVEAAHVFADLLAHGADPAEKDRVNPDGSHGIPQLVVGLTEAEAIKLFANTYLALRVAYFNELDTYAESRDLNTKAIIDGVCLDPRIRNDYNNPSFGYGGYCLPKDTKQLLANYDQVPQNLIGAIVDANRTRKDFIADEILERVAGKEHPVVGIYRLTMKSGSDNFRQSAIQGVMKRIKAKGVTVVVYEPTLDKPDFFGSKVTHDLTAFKQEADVIVANRWNDDLADAGEKVFTRDLFRRD</sequence>
<keyword evidence="6 8" id="KW-0520">NAD</keyword>
<dbReference type="InterPro" id="IPR013328">
    <property type="entry name" value="6PGD_dom2"/>
</dbReference>
<dbReference type="EC" id="1.1.1.22" evidence="3 8"/>
<feature type="binding site" evidence="10">
    <location>
        <position position="426"/>
    </location>
    <ligand>
        <name>substrate</name>
    </ligand>
</feature>
<feature type="binding site" evidence="11">
    <location>
        <position position="290"/>
    </location>
    <ligand>
        <name>NAD(+)</name>
        <dbReference type="ChEBI" id="CHEBI:57540"/>
    </ligand>
</feature>
<dbReference type="GO" id="GO:0000271">
    <property type="term" value="P:polysaccharide biosynthetic process"/>
    <property type="evidence" value="ECO:0007669"/>
    <property type="project" value="InterPro"/>
</dbReference>
<reference evidence="13 14" key="1">
    <citation type="submission" date="2014-03" db="EMBL/GenBank/DDBJ databases">
        <title>Genomics of Bifidobacteria.</title>
        <authorList>
            <person name="Ventura M."/>
            <person name="Milani C."/>
            <person name="Lugli G.A."/>
        </authorList>
    </citation>
    <scope>NUCLEOTIDE SEQUENCE [LARGE SCALE GENOMIC DNA]</scope>
    <source>
        <strain evidence="13 14">DSM 23969</strain>
    </source>
</reference>
<dbReference type="InterPro" id="IPR001732">
    <property type="entry name" value="UDP-Glc/GDP-Man_DH_N"/>
</dbReference>
<dbReference type="InterPro" id="IPR014027">
    <property type="entry name" value="UDP-Glc/GDP-Man_DH_C"/>
</dbReference>
<evidence type="ECO:0000256" key="1">
    <source>
        <dbReference type="ARBA" id="ARBA00004701"/>
    </source>
</evidence>
<dbReference type="STRING" id="1437608.GCA_000771645_00772"/>
<evidence type="ECO:0000259" key="12">
    <source>
        <dbReference type="SMART" id="SM00984"/>
    </source>
</evidence>
<feature type="binding site" evidence="11">
    <location>
        <position position="100"/>
    </location>
    <ligand>
        <name>NAD(+)</name>
        <dbReference type="ChEBI" id="CHEBI:57540"/>
    </ligand>
</feature>
<feature type="domain" description="UDP-glucose/GDP-mannose dehydrogenase C-terminal" evidence="12">
    <location>
        <begin position="338"/>
        <end position="425"/>
    </location>
</feature>
<dbReference type="Pfam" id="PF00984">
    <property type="entry name" value="UDPG_MGDP_dh"/>
    <property type="match status" value="1"/>
</dbReference>
<dbReference type="GO" id="GO:0006065">
    <property type="term" value="P:UDP-glucuronate biosynthetic process"/>
    <property type="evidence" value="ECO:0007669"/>
    <property type="project" value="UniProtKB-UniPathway"/>
</dbReference>